<evidence type="ECO:0000313" key="3">
    <source>
        <dbReference type="Proteomes" id="UP000298030"/>
    </source>
</evidence>
<dbReference type="OrthoDB" id="3035007at2759"/>
<reference evidence="2 3" key="1">
    <citation type="journal article" date="2019" name="Nat. Ecol. Evol.">
        <title>Megaphylogeny resolves global patterns of mushroom evolution.</title>
        <authorList>
            <person name="Varga T."/>
            <person name="Krizsan K."/>
            <person name="Foldi C."/>
            <person name="Dima B."/>
            <person name="Sanchez-Garcia M."/>
            <person name="Sanchez-Ramirez S."/>
            <person name="Szollosi G.J."/>
            <person name="Szarkandi J.G."/>
            <person name="Papp V."/>
            <person name="Albert L."/>
            <person name="Andreopoulos W."/>
            <person name="Angelini C."/>
            <person name="Antonin V."/>
            <person name="Barry K.W."/>
            <person name="Bougher N.L."/>
            <person name="Buchanan P."/>
            <person name="Buyck B."/>
            <person name="Bense V."/>
            <person name="Catcheside P."/>
            <person name="Chovatia M."/>
            <person name="Cooper J."/>
            <person name="Damon W."/>
            <person name="Desjardin D."/>
            <person name="Finy P."/>
            <person name="Geml J."/>
            <person name="Haridas S."/>
            <person name="Hughes K."/>
            <person name="Justo A."/>
            <person name="Karasinski D."/>
            <person name="Kautmanova I."/>
            <person name="Kiss B."/>
            <person name="Kocsube S."/>
            <person name="Kotiranta H."/>
            <person name="LaButti K.M."/>
            <person name="Lechner B.E."/>
            <person name="Liimatainen K."/>
            <person name="Lipzen A."/>
            <person name="Lukacs Z."/>
            <person name="Mihaltcheva S."/>
            <person name="Morgado L.N."/>
            <person name="Niskanen T."/>
            <person name="Noordeloos M.E."/>
            <person name="Ohm R.A."/>
            <person name="Ortiz-Santana B."/>
            <person name="Ovrebo C."/>
            <person name="Racz N."/>
            <person name="Riley R."/>
            <person name="Savchenko A."/>
            <person name="Shiryaev A."/>
            <person name="Soop K."/>
            <person name="Spirin V."/>
            <person name="Szebenyi C."/>
            <person name="Tomsovsky M."/>
            <person name="Tulloss R.E."/>
            <person name="Uehling J."/>
            <person name="Grigoriev I.V."/>
            <person name="Vagvolgyi C."/>
            <person name="Papp T."/>
            <person name="Martin F.M."/>
            <person name="Miettinen O."/>
            <person name="Hibbett D.S."/>
            <person name="Nagy L.G."/>
        </authorList>
    </citation>
    <scope>NUCLEOTIDE SEQUENCE [LARGE SCALE GENOMIC DNA]</scope>
    <source>
        <strain evidence="2 3">FP101781</strain>
    </source>
</reference>
<dbReference type="Proteomes" id="UP000298030">
    <property type="component" value="Unassembled WGS sequence"/>
</dbReference>
<feature type="compositionally biased region" description="Basic and acidic residues" evidence="1">
    <location>
        <begin position="56"/>
        <end position="67"/>
    </location>
</feature>
<proteinExistence type="predicted"/>
<accession>A0A4Y7T374</accession>
<comment type="caution">
    <text evidence="2">The sequence shown here is derived from an EMBL/GenBank/DDBJ whole genome shotgun (WGS) entry which is preliminary data.</text>
</comment>
<dbReference type="AlphaFoldDB" id="A0A4Y7T374"/>
<protein>
    <submittedName>
        <fullName evidence="2">Uncharacterized protein</fullName>
    </submittedName>
</protein>
<keyword evidence="3" id="KW-1185">Reference proteome</keyword>
<gene>
    <name evidence="2" type="ORF">FA13DRAFT_1735454</name>
</gene>
<evidence type="ECO:0000313" key="2">
    <source>
        <dbReference type="EMBL" id="TEB28626.1"/>
    </source>
</evidence>
<sequence length="67" mass="7069">MRKVDHMGSAPVASRLLFAPPAPGSSDDPESDFGSFEMASHPSYVRHQGSGGGIPQRREAGEGSKSR</sequence>
<feature type="region of interest" description="Disordered" evidence="1">
    <location>
        <begin position="1"/>
        <end position="67"/>
    </location>
</feature>
<dbReference type="EMBL" id="QPFP01000031">
    <property type="protein sequence ID" value="TEB28626.1"/>
    <property type="molecule type" value="Genomic_DNA"/>
</dbReference>
<name>A0A4Y7T374_COPMI</name>
<organism evidence="2 3">
    <name type="scientific">Coprinellus micaceus</name>
    <name type="common">Glistening ink-cap mushroom</name>
    <name type="synonym">Coprinus micaceus</name>
    <dbReference type="NCBI Taxonomy" id="71717"/>
    <lineage>
        <taxon>Eukaryota</taxon>
        <taxon>Fungi</taxon>
        <taxon>Dikarya</taxon>
        <taxon>Basidiomycota</taxon>
        <taxon>Agaricomycotina</taxon>
        <taxon>Agaricomycetes</taxon>
        <taxon>Agaricomycetidae</taxon>
        <taxon>Agaricales</taxon>
        <taxon>Agaricineae</taxon>
        <taxon>Psathyrellaceae</taxon>
        <taxon>Coprinellus</taxon>
    </lineage>
</organism>
<evidence type="ECO:0000256" key="1">
    <source>
        <dbReference type="SAM" id="MobiDB-lite"/>
    </source>
</evidence>